<dbReference type="AlphaFoldDB" id="A0A8R2AA34"/>
<evidence type="ECO:0000313" key="3">
    <source>
        <dbReference type="Proteomes" id="UP000007819"/>
    </source>
</evidence>
<sequence length="135" mass="14172">MKIRCNHVISAAIFVVFVVTSVNARNVRQNLGTSIDTTGMTTIKVYETVNNTTAMKPINGTANNATATSSIEGTAATQAVTIANVGTATETQTDENGLLVDKNVIIHPLRKPDGGQCPRGYSITSNGNCKPSFTG</sequence>
<protein>
    <submittedName>
        <fullName evidence="2">Uncharacterized protein</fullName>
    </submittedName>
</protein>
<feature type="signal peptide" evidence="1">
    <location>
        <begin position="1"/>
        <end position="24"/>
    </location>
</feature>
<dbReference type="KEGG" id="api:100575717"/>
<keyword evidence="3" id="KW-1185">Reference proteome</keyword>
<dbReference type="Proteomes" id="UP000007819">
    <property type="component" value="Chromosome A2"/>
</dbReference>
<dbReference type="GeneID" id="100575717"/>
<accession>A0A8R2AA34</accession>
<evidence type="ECO:0000256" key="1">
    <source>
        <dbReference type="SAM" id="SignalP"/>
    </source>
</evidence>
<keyword evidence="1" id="KW-0732">Signal</keyword>
<reference evidence="3" key="1">
    <citation type="submission" date="2010-06" db="EMBL/GenBank/DDBJ databases">
        <authorList>
            <person name="Jiang H."/>
            <person name="Abraham K."/>
            <person name="Ali S."/>
            <person name="Alsbrooks S.L."/>
            <person name="Anim B.N."/>
            <person name="Anosike U.S."/>
            <person name="Attaway T."/>
            <person name="Bandaranaike D.P."/>
            <person name="Battles P.K."/>
            <person name="Bell S.N."/>
            <person name="Bell A.V."/>
            <person name="Beltran B."/>
            <person name="Bickham C."/>
            <person name="Bustamante Y."/>
            <person name="Caleb T."/>
            <person name="Canada A."/>
            <person name="Cardenas V."/>
            <person name="Carter K."/>
            <person name="Chacko J."/>
            <person name="Chandrabose M.N."/>
            <person name="Chavez D."/>
            <person name="Chavez A."/>
            <person name="Chen L."/>
            <person name="Chu H.-S."/>
            <person name="Claassen K.J."/>
            <person name="Cockrell R."/>
            <person name="Collins M."/>
            <person name="Cooper J.A."/>
            <person name="Cree A."/>
            <person name="Curry S.M."/>
            <person name="Da Y."/>
            <person name="Dao M.D."/>
            <person name="Das B."/>
            <person name="Davila M.-L."/>
            <person name="Davy-Carroll L."/>
            <person name="Denson S."/>
            <person name="Dinh H."/>
            <person name="Ebong V.E."/>
            <person name="Edwards J.R."/>
            <person name="Egan A."/>
            <person name="El-Daye J."/>
            <person name="Escobedo L."/>
            <person name="Fernandez S."/>
            <person name="Fernando P.R."/>
            <person name="Flagg N."/>
            <person name="Forbes L.D."/>
            <person name="Fowler R.G."/>
            <person name="Fu Q."/>
            <person name="Gabisi R.A."/>
            <person name="Ganer J."/>
            <person name="Garbino Pronczuk A."/>
            <person name="Garcia R.M."/>
            <person name="Garner T."/>
            <person name="Garrett T.E."/>
            <person name="Gonzalez D.A."/>
            <person name="Hamid H."/>
            <person name="Hawkins E.S."/>
            <person name="Hirani K."/>
            <person name="Hogues M.E."/>
            <person name="Hollins B."/>
            <person name="Hsiao C.-H."/>
            <person name="Jabil R."/>
            <person name="James M.L."/>
            <person name="Jhangiani S.N."/>
            <person name="Johnson B."/>
            <person name="Johnson Q."/>
            <person name="Joshi V."/>
            <person name="Kalu J.B."/>
            <person name="Kam C."/>
            <person name="Kashfia A."/>
            <person name="Keebler J."/>
            <person name="Kisamo H."/>
            <person name="Kovar C.L."/>
            <person name="Lago L.A."/>
            <person name="Lai C.-Y."/>
            <person name="Laidlaw J."/>
            <person name="Lara F."/>
            <person name="Le T.-K."/>
            <person name="Lee S.L."/>
            <person name="Legall F.H."/>
            <person name="Lemon S.J."/>
            <person name="Lewis L.R."/>
            <person name="Li B."/>
            <person name="Liu Y."/>
            <person name="Liu Y.-S."/>
            <person name="Lopez J."/>
            <person name="Lozado R.J."/>
            <person name="Lu J."/>
            <person name="Madu R.C."/>
            <person name="Maheshwari M."/>
            <person name="Maheshwari R."/>
            <person name="Malloy K."/>
            <person name="Martinez E."/>
            <person name="Mathew T."/>
            <person name="Mercado I.C."/>
            <person name="Mercado C."/>
            <person name="Meyer B."/>
            <person name="Montgomery K."/>
            <person name="Morgan M.B."/>
            <person name="Munidasa M."/>
            <person name="Nazareth L.V."/>
            <person name="Nelson J."/>
            <person name="Ng B.M."/>
            <person name="Nguyen N.B."/>
            <person name="Nguyen P.Q."/>
            <person name="Nguyen T."/>
            <person name="Obregon M."/>
            <person name="Okwuonu G.O."/>
            <person name="Onwere C.G."/>
            <person name="Orozco G."/>
            <person name="Parra A."/>
            <person name="Patel S."/>
            <person name="Patil S."/>
            <person name="Perez A."/>
            <person name="Perez Y."/>
            <person name="Pham C."/>
            <person name="Primus E.L."/>
            <person name="Pu L.-L."/>
            <person name="Puazo M."/>
            <person name="Qin X."/>
            <person name="Quiroz J.B."/>
            <person name="Reese J."/>
            <person name="Richards S."/>
            <person name="Rives C.M."/>
            <person name="Robberts R."/>
            <person name="Ruiz S.J."/>
            <person name="Ruiz M.J."/>
            <person name="Santibanez J."/>
            <person name="Schneider B.W."/>
            <person name="Sisson I."/>
            <person name="Smith M."/>
            <person name="Sodergren E."/>
            <person name="Song X.-Z."/>
            <person name="Song B.B."/>
            <person name="Summersgill H."/>
            <person name="Thelus R."/>
            <person name="Thornton R.D."/>
            <person name="Trejos Z.Y."/>
            <person name="Usmani K."/>
            <person name="Vattathil S."/>
            <person name="Villasana D."/>
            <person name="Walker D.L."/>
            <person name="Wang S."/>
            <person name="Wang K."/>
            <person name="White C.S."/>
            <person name="Williams A.C."/>
            <person name="Williamson J."/>
            <person name="Wilson K."/>
            <person name="Woghiren I.O."/>
            <person name="Woodworth J.R."/>
            <person name="Worley K.C."/>
            <person name="Wright R.A."/>
            <person name="Wu W."/>
            <person name="Young L."/>
            <person name="Zhang L."/>
            <person name="Zhang J."/>
            <person name="Zhu Y."/>
            <person name="Muzny D.M."/>
            <person name="Weinstock G."/>
            <person name="Gibbs R.A."/>
        </authorList>
    </citation>
    <scope>NUCLEOTIDE SEQUENCE [LARGE SCALE GENOMIC DNA]</scope>
    <source>
        <strain evidence="3">LSR1</strain>
    </source>
</reference>
<evidence type="ECO:0000313" key="2">
    <source>
        <dbReference type="EnsemblMetazoa" id="XP_003241713.1"/>
    </source>
</evidence>
<name>A0A8R2AA34_ACYPI</name>
<proteinExistence type="predicted"/>
<dbReference type="OrthoDB" id="10355605at2759"/>
<feature type="chain" id="PRO_5035941240" evidence="1">
    <location>
        <begin position="25"/>
        <end position="135"/>
    </location>
</feature>
<dbReference type="EnsemblMetazoa" id="XM_003241665.4">
    <property type="protein sequence ID" value="XP_003241713.1"/>
    <property type="gene ID" value="LOC100575717"/>
</dbReference>
<reference evidence="2" key="2">
    <citation type="submission" date="2022-06" db="UniProtKB">
        <authorList>
            <consortium name="EnsemblMetazoa"/>
        </authorList>
    </citation>
    <scope>IDENTIFICATION</scope>
</reference>
<organism evidence="2 3">
    <name type="scientific">Acyrthosiphon pisum</name>
    <name type="common">Pea aphid</name>
    <dbReference type="NCBI Taxonomy" id="7029"/>
    <lineage>
        <taxon>Eukaryota</taxon>
        <taxon>Metazoa</taxon>
        <taxon>Ecdysozoa</taxon>
        <taxon>Arthropoda</taxon>
        <taxon>Hexapoda</taxon>
        <taxon>Insecta</taxon>
        <taxon>Pterygota</taxon>
        <taxon>Neoptera</taxon>
        <taxon>Paraneoptera</taxon>
        <taxon>Hemiptera</taxon>
        <taxon>Sternorrhyncha</taxon>
        <taxon>Aphidomorpha</taxon>
        <taxon>Aphidoidea</taxon>
        <taxon>Aphididae</taxon>
        <taxon>Macrosiphini</taxon>
        <taxon>Acyrthosiphon</taxon>
    </lineage>
</organism>
<dbReference type="RefSeq" id="XP_003241713.1">
    <property type="nucleotide sequence ID" value="XM_003241665.4"/>
</dbReference>